<name>A0A3M4SEL0_9PSED</name>
<dbReference type="Proteomes" id="UP000276615">
    <property type="component" value="Unassembled WGS sequence"/>
</dbReference>
<proteinExistence type="predicted"/>
<reference evidence="1 2" key="1">
    <citation type="submission" date="2018-08" db="EMBL/GenBank/DDBJ databases">
        <title>Recombination of ecologically and evolutionarily significant loci maintains genetic cohesion in the Pseudomonas syringae species complex.</title>
        <authorList>
            <person name="Dillon M."/>
            <person name="Thakur S."/>
            <person name="Almeida R.N.D."/>
            <person name="Weir B.S."/>
            <person name="Guttman D.S."/>
        </authorList>
    </citation>
    <scope>NUCLEOTIDE SEQUENCE [LARGE SCALE GENOMIC DNA]</scope>
    <source>
        <strain evidence="1 2">ICMP 8670</strain>
    </source>
</reference>
<dbReference type="AlphaFoldDB" id="A0A3M4SEL0"/>
<protein>
    <submittedName>
        <fullName evidence="1">Uncharacterized protein</fullName>
    </submittedName>
</protein>
<sequence>MRFEADYLALSKTSNAEDFPEIVAYVEDGSADINPLLRSGVRNTTTRNFLREFHQLREWRGGAFRATYVSSEGMACLEREAGAVFTDNGVQSASISRSNAVGWSSDGFVRSNASAGNHPVFFMFDPDIPKKTCLPAFSAITSR</sequence>
<organism evidence="1 2">
    <name type="scientific">Pseudomonas syringae pv. primulae</name>
    <dbReference type="NCBI Taxonomy" id="251707"/>
    <lineage>
        <taxon>Bacteria</taxon>
        <taxon>Pseudomonadati</taxon>
        <taxon>Pseudomonadota</taxon>
        <taxon>Gammaproteobacteria</taxon>
        <taxon>Pseudomonadales</taxon>
        <taxon>Pseudomonadaceae</taxon>
        <taxon>Pseudomonas</taxon>
    </lineage>
</organism>
<gene>
    <name evidence="1" type="ORF">ALP92_04385</name>
</gene>
<evidence type="ECO:0000313" key="2">
    <source>
        <dbReference type="Proteomes" id="UP000276615"/>
    </source>
</evidence>
<evidence type="ECO:0000313" key="1">
    <source>
        <dbReference type="EMBL" id="RMR13337.1"/>
    </source>
</evidence>
<comment type="caution">
    <text evidence="1">The sequence shown here is derived from an EMBL/GenBank/DDBJ whole genome shotgun (WGS) entry which is preliminary data.</text>
</comment>
<accession>A0A3M4SEL0</accession>
<dbReference type="EMBL" id="RBRQ01000074">
    <property type="protein sequence ID" value="RMR13337.1"/>
    <property type="molecule type" value="Genomic_DNA"/>
</dbReference>